<dbReference type="OrthoDB" id="23692at2"/>
<dbReference type="InterPro" id="IPR000160">
    <property type="entry name" value="GGDEF_dom"/>
</dbReference>
<organism evidence="4 5">
    <name type="scientific">Pseudosporangium ferrugineum</name>
    <dbReference type="NCBI Taxonomy" id="439699"/>
    <lineage>
        <taxon>Bacteria</taxon>
        <taxon>Bacillati</taxon>
        <taxon>Actinomycetota</taxon>
        <taxon>Actinomycetes</taxon>
        <taxon>Micromonosporales</taxon>
        <taxon>Micromonosporaceae</taxon>
        <taxon>Pseudosporangium</taxon>
    </lineage>
</organism>
<dbReference type="SUPFAM" id="SSF141868">
    <property type="entry name" value="EAL domain-like"/>
    <property type="match status" value="1"/>
</dbReference>
<comment type="caution">
    <text evidence="4">The sequence shown here is derived from an EMBL/GenBank/DDBJ whole genome shotgun (WGS) entry which is preliminary data.</text>
</comment>
<dbReference type="InterPro" id="IPR013655">
    <property type="entry name" value="PAS_fold_3"/>
</dbReference>
<dbReference type="CDD" id="cd00130">
    <property type="entry name" value="PAS"/>
    <property type="match status" value="1"/>
</dbReference>
<feature type="region of interest" description="Disordered" evidence="1">
    <location>
        <begin position="1"/>
        <end position="40"/>
    </location>
</feature>
<dbReference type="InterPro" id="IPR000014">
    <property type="entry name" value="PAS"/>
</dbReference>
<sequence length="586" mass="65489">MTAPDERFPRPRALRDRLSRRPRLSPNAAPTQPHLPESRAAVDDEAWFTYTADGDRIVWSEALAALLGRPPRDHELSRQLLARHVHRDDHAKALGSITRAWTAREPVRTTVRLMRADGGWFDVDCRLEPINAPDGTVSGIRGALRDVSARERARREVARLTRRGETVQASIVDPDPATGLLTRARFADEIDRTQRSGGGALLIVRVEPDRADGMRFDLNADLLHRAARVLEGLVRPDDLLGRVGPNEIGVLLPGASWVMARRQADLFVEALRSQPFVLPDAWVHARAWGGLVRFRPHGDAGSHDLLIDAEHAWRQAREADRPLTLVADPVPAKDRQGSYRNRVADALGTDRFTLFAQPILELQTNLVPRHELLLRVLDEHGEPQSPAHVLDTAERLDAVYDIDLWVVERAMEVAASLPAHSFQINLSGRTVGDPRLTAEVEALIERYAVNPEQLTFEITETALIGNLSEARNFADRIRDLGCQLALDDFGSGYASFRYLRLFPIDLVKIDGEYVRNLVNSPQDQVLVRALVQVCQAYGIHTVAEFVQDEATMRMLREFGVDFVQGYLIGRPGPLSNLGPAPRLRRS</sequence>
<dbReference type="InterPro" id="IPR001633">
    <property type="entry name" value="EAL_dom"/>
</dbReference>
<dbReference type="Pfam" id="PF08447">
    <property type="entry name" value="PAS_3"/>
    <property type="match status" value="1"/>
</dbReference>
<dbReference type="PANTHER" id="PTHR33121">
    <property type="entry name" value="CYCLIC DI-GMP PHOSPHODIESTERASE PDEF"/>
    <property type="match status" value="1"/>
</dbReference>
<reference evidence="4 5" key="1">
    <citation type="submission" date="2018-03" db="EMBL/GenBank/DDBJ databases">
        <title>Genomic Encyclopedia of Archaeal and Bacterial Type Strains, Phase II (KMG-II): from individual species to whole genera.</title>
        <authorList>
            <person name="Goeker M."/>
        </authorList>
    </citation>
    <scope>NUCLEOTIDE SEQUENCE [LARGE SCALE GENOMIC DNA]</scope>
    <source>
        <strain evidence="4 5">DSM 45348</strain>
    </source>
</reference>
<evidence type="ECO:0000259" key="3">
    <source>
        <dbReference type="PROSITE" id="PS50883"/>
    </source>
</evidence>
<dbReference type="CDD" id="cd01948">
    <property type="entry name" value="EAL"/>
    <property type="match status" value="1"/>
</dbReference>
<evidence type="ECO:0000256" key="1">
    <source>
        <dbReference type="SAM" id="MobiDB-lite"/>
    </source>
</evidence>
<dbReference type="RefSeq" id="WP_106127989.1">
    <property type="nucleotide sequence ID" value="NZ_PVZG01000009.1"/>
</dbReference>
<dbReference type="SUPFAM" id="SSF55073">
    <property type="entry name" value="Nucleotide cyclase"/>
    <property type="match status" value="1"/>
</dbReference>
<dbReference type="PANTHER" id="PTHR33121:SF23">
    <property type="entry name" value="CYCLIC DI-GMP PHOSPHODIESTERASE PDEB"/>
    <property type="match status" value="1"/>
</dbReference>
<evidence type="ECO:0000259" key="2">
    <source>
        <dbReference type="PROSITE" id="PS50113"/>
    </source>
</evidence>
<protein>
    <submittedName>
        <fullName evidence="4">PAS domain S-box-containing protein</fullName>
    </submittedName>
</protein>
<dbReference type="SMART" id="SM00086">
    <property type="entry name" value="PAC"/>
    <property type="match status" value="1"/>
</dbReference>
<name>A0A2T0S384_9ACTN</name>
<dbReference type="InterPro" id="IPR000700">
    <property type="entry name" value="PAS-assoc_C"/>
</dbReference>
<dbReference type="InterPro" id="IPR035965">
    <property type="entry name" value="PAS-like_dom_sf"/>
</dbReference>
<dbReference type="NCBIfam" id="TIGR00229">
    <property type="entry name" value="sensory_box"/>
    <property type="match status" value="1"/>
</dbReference>
<dbReference type="SMART" id="SM00267">
    <property type="entry name" value="GGDEF"/>
    <property type="match status" value="1"/>
</dbReference>
<dbReference type="Proteomes" id="UP000239209">
    <property type="component" value="Unassembled WGS sequence"/>
</dbReference>
<evidence type="ECO:0000313" key="4">
    <source>
        <dbReference type="EMBL" id="PRY27870.1"/>
    </source>
</evidence>
<dbReference type="PROSITE" id="PS50883">
    <property type="entry name" value="EAL"/>
    <property type="match status" value="1"/>
</dbReference>
<feature type="domain" description="EAL" evidence="3">
    <location>
        <begin position="336"/>
        <end position="585"/>
    </location>
</feature>
<dbReference type="InterPro" id="IPR043128">
    <property type="entry name" value="Rev_trsase/Diguanyl_cyclase"/>
</dbReference>
<dbReference type="InterPro" id="IPR050706">
    <property type="entry name" value="Cyclic-di-GMP_PDE-like"/>
</dbReference>
<dbReference type="PROSITE" id="PS50113">
    <property type="entry name" value="PAC"/>
    <property type="match status" value="1"/>
</dbReference>
<dbReference type="Pfam" id="PF00563">
    <property type="entry name" value="EAL"/>
    <property type="match status" value="1"/>
</dbReference>
<feature type="compositionally biased region" description="Basic and acidic residues" evidence="1">
    <location>
        <begin position="1"/>
        <end position="19"/>
    </location>
</feature>
<dbReference type="InterPro" id="IPR035919">
    <property type="entry name" value="EAL_sf"/>
</dbReference>
<dbReference type="SUPFAM" id="SSF55785">
    <property type="entry name" value="PYP-like sensor domain (PAS domain)"/>
    <property type="match status" value="1"/>
</dbReference>
<keyword evidence="5" id="KW-1185">Reference proteome</keyword>
<proteinExistence type="predicted"/>
<dbReference type="EMBL" id="PVZG01000009">
    <property type="protein sequence ID" value="PRY27870.1"/>
    <property type="molecule type" value="Genomic_DNA"/>
</dbReference>
<accession>A0A2T0S384</accession>
<dbReference type="AlphaFoldDB" id="A0A2T0S384"/>
<dbReference type="SMART" id="SM00052">
    <property type="entry name" value="EAL"/>
    <property type="match status" value="1"/>
</dbReference>
<evidence type="ECO:0000313" key="5">
    <source>
        <dbReference type="Proteomes" id="UP000239209"/>
    </source>
</evidence>
<dbReference type="GO" id="GO:0071111">
    <property type="term" value="F:cyclic-guanylate-specific phosphodiesterase activity"/>
    <property type="evidence" value="ECO:0007669"/>
    <property type="project" value="InterPro"/>
</dbReference>
<gene>
    <name evidence="4" type="ORF">CLV70_10924</name>
</gene>
<dbReference type="InterPro" id="IPR029787">
    <property type="entry name" value="Nucleotide_cyclase"/>
</dbReference>
<dbReference type="Gene3D" id="3.20.20.450">
    <property type="entry name" value="EAL domain"/>
    <property type="match status" value="1"/>
</dbReference>
<feature type="domain" description="PAC" evidence="2">
    <location>
        <begin position="107"/>
        <end position="159"/>
    </location>
</feature>
<dbReference type="Gene3D" id="3.30.450.20">
    <property type="entry name" value="PAS domain"/>
    <property type="match status" value="1"/>
</dbReference>
<dbReference type="InterPro" id="IPR001610">
    <property type="entry name" value="PAC"/>
</dbReference>
<dbReference type="Gene3D" id="3.30.70.270">
    <property type="match status" value="1"/>
</dbReference>